<protein>
    <recommendedName>
        <fullName evidence="4">Phosphate ABC transporter substrate-binding protein</fullName>
    </recommendedName>
</protein>
<reference evidence="2 3" key="1">
    <citation type="journal article" date="2015" name="BMC Genomics">
        <title>Genome mining reveals unlocked bioactive potential of marine Gram-negative bacteria.</title>
        <authorList>
            <person name="Machado H."/>
            <person name="Sonnenschein E.C."/>
            <person name="Melchiorsen J."/>
            <person name="Gram L."/>
        </authorList>
    </citation>
    <scope>NUCLEOTIDE SEQUENCE [LARGE SCALE GENOMIC DNA]</scope>
    <source>
        <strain evidence="2 3">S2757</strain>
    </source>
</reference>
<comment type="caution">
    <text evidence="2">The sequence shown here is derived from an EMBL/GenBank/DDBJ whole genome shotgun (WGS) entry which is preliminary data.</text>
</comment>
<dbReference type="SUPFAM" id="SSF53850">
    <property type="entry name" value="Periplasmic binding protein-like II"/>
    <property type="match status" value="1"/>
</dbReference>
<dbReference type="PROSITE" id="PS51257">
    <property type="entry name" value="PROKAR_LIPOPROTEIN"/>
    <property type="match status" value="1"/>
</dbReference>
<evidence type="ECO:0008006" key="4">
    <source>
        <dbReference type="Google" id="ProtNLM"/>
    </source>
</evidence>
<proteinExistence type="predicted"/>
<dbReference type="OrthoDB" id="5368544at2"/>
<evidence type="ECO:0000313" key="3">
    <source>
        <dbReference type="Proteomes" id="UP000033673"/>
    </source>
</evidence>
<dbReference type="EMBL" id="JXXV01000007">
    <property type="protein sequence ID" value="KJY84547.1"/>
    <property type="molecule type" value="Genomic_DNA"/>
</dbReference>
<name>A0A0F4NN41_9VIBR</name>
<feature type="chain" id="PRO_5002473349" description="Phosphate ABC transporter substrate-binding protein" evidence="1">
    <location>
        <begin position="20"/>
        <end position="140"/>
    </location>
</feature>
<dbReference type="AlphaFoldDB" id="A0A0F4NN41"/>
<dbReference type="Proteomes" id="UP000033673">
    <property type="component" value="Unassembled WGS sequence"/>
</dbReference>
<dbReference type="PATRIC" id="fig|579748.3.peg.664"/>
<feature type="signal peptide" evidence="1">
    <location>
        <begin position="1"/>
        <end position="19"/>
    </location>
</feature>
<evidence type="ECO:0000256" key="1">
    <source>
        <dbReference type="SAM" id="SignalP"/>
    </source>
</evidence>
<accession>A0A0F4NN41</accession>
<gene>
    <name evidence="2" type="ORF">TW81_03190</name>
</gene>
<dbReference type="RefSeq" id="WP_045954290.1">
    <property type="nucleotide sequence ID" value="NZ_JXXV01000007.1"/>
</dbReference>
<sequence>MIRLVITTLLLWIACQVHADEFAIITLNPDLKTMDVNQVKLLYRGRVSHIDGIPVRLLDLPRNSVNRQHFYQKLLNKSPAQMSSIWARISFSGKAIAPVEIEDESPERIFHWLENNKNGIAYVSEKQIPKDVYVIYQLQN</sequence>
<keyword evidence="1" id="KW-0732">Signal</keyword>
<dbReference type="STRING" id="579748.TW81_03190"/>
<evidence type="ECO:0000313" key="2">
    <source>
        <dbReference type="EMBL" id="KJY84547.1"/>
    </source>
</evidence>
<keyword evidence="3" id="KW-1185">Reference proteome</keyword>
<organism evidence="2 3">
    <name type="scientific">Vibrio galatheae</name>
    <dbReference type="NCBI Taxonomy" id="579748"/>
    <lineage>
        <taxon>Bacteria</taxon>
        <taxon>Pseudomonadati</taxon>
        <taxon>Pseudomonadota</taxon>
        <taxon>Gammaproteobacteria</taxon>
        <taxon>Vibrionales</taxon>
        <taxon>Vibrionaceae</taxon>
        <taxon>Vibrio</taxon>
    </lineage>
</organism>